<organism evidence="2 3">
    <name type="scientific">Sphaerisporangium siamense</name>
    <dbReference type="NCBI Taxonomy" id="795645"/>
    <lineage>
        <taxon>Bacteria</taxon>
        <taxon>Bacillati</taxon>
        <taxon>Actinomycetota</taxon>
        <taxon>Actinomycetes</taxon>
        <taxon>Streptosporangiales</taxon>
        <taxon>Streptosporangiaceae</taxon>
        <taxon>Sphaerisporangium</taxon>
    </lineage>
</organism>
<evidence type="ECO:0000313" key="3">
    <source>
        <dbReference type="Proteomes" id="UP000542210"/>
    </source>
</evidence>
<protein>
    <submittedName>
        <fullName evidence="2">Uncharacterized protein</fullName>
    </submittedName>
</protein>
<proteinExistence type="predicted"/>
<dbReference type="RefSeq" id="WP_184881827.1">
    <property type="nucleotide sequence ID" value="NZ_BOOV01000026.1"/>
</dbReference>
<evidence type="ECO:0000313" key="2">
    <source>
        <dbReference type="EMBL" id="MBB4702224.1"/>
    </source>
</evidence>
<evidence type="ECO:0000256" key="1">
    <source>
        <dbReference type="SAM" id="MobiDB-lite"/>
    </source>
</evidence>
<dbReference type="AlphaFoldDB" id="A0A7W7D8G3"/>
<dbReference type="Proteomes" id="UP000542210">
    <property type="component" value="Unassembled WGS sequence"/>
</dbReference>
<accession>A0A7W7D8G3</accession>
<gene>
    <name evidence="2" type="ORF">BJ982_003768</name>
</gene>
<dbReference type="EMBL" id="JACHND010000001">
    <property type="protein sequence ID" value="MBB4702224.1"/>
    <property type="molecule type" value="Genomic_DNA"/>
</dbReference>
<sequence length="153" mass="16778">MPANHNRKRTIRALMAETGLKYTAAAREFDRRQAESQAAEATAEEPMASTGAPLFLFDPNERGEPGNAYCAEFYANPFHGEFLAWARSNGIDPTNSSRLEVYEGDSGLFAKVTVYDLDDKGVKFVVPGTEDFSKHVATIPLSSMPPRPGCTDE</sequence>
<reference evidence="2 3" key="1">
    <citation type="submission" date="2020-08" db="EMBL/GenBank/DDBJ databases">
        <title>Sequencing the genomes of 1000 actinobacteria strains.</title>
        <authorList>
            <person name="Klenk H.-P."/>
        </authorList>
    </citation>
    <scope>NUCLEOTIDE SEQUENCE [LARGE SCALE GENOMIC DNA]</scope>
    <source>
        <strain evidence="2 3">DSM 45784</strain>
    </source>
</reference>
<feature type="compositionally biased region" description="Low complexity" evidence="1">
    <location>
        <begin position="35"/>
        <end position="45"/>
    </location>
</feature>
<feature type="region of interest" description="Disordered" evidence="1">
    <location>
        <begin position="31"/>
        <end position="52"/>
    </location>
</feature>
<comment type="caution">
    <text evidence="2">The sequence shown here is derived from an EMBL/GenBank/DDBJ whole genome shotgun (WGS) entry which is preliminary data.</text>
</comment>
<name>A0A7W7D8G3_9ACTN</name>
<keyword evidence="3" id="KW-1185">Reference proteome</keyword>